<protein>
    <submittedName>
        <fullName evidence="2">Uncharacterized protein</fullName>
    </submittedName>
</protein>
<evidence type="ECO:0000256" key="1">
    <source>
        <dbReference type="SAM" id="Phobius"/>
    </source>
</evidence>
<evidence type="ECO:0000313" key="3">
    <source>
        <dbReference type="Proteomes" id="UP000027821"/>
    </source>
</evidence>
<dbReference type="STRING" id="1048983.EL17_13695"/>
<keyword evidence="1" id="KW-1133">Transmembrane helix</keyword>
<keyword evidence="3" id="KW-1185">Reference proteome</keyword>
<name>A0A074KYS5_9BACT</name>
<evidence type="ECO:0000313" key="2">
    <source>
        <dbReference type="EMBL" id="KEO73390.1"/>
    </source>
</evidence>
<dbReference type="RefSeq" id="WP_035075356.1">
    <property type="nucleotide sequence ID" value="NZ_JMIH01000022.1"/>
</dbReference>
<feature type="transmembrane region" description="Helical" evidence="1">
    <location>
        <begin position="26"/>
        <end position="46"/>
    </location>
</feature>
<dbReference type="Proteomes" id="UP000027821">
    <property type="component" value="Unassembled WGS sequence"/>
</dbReference>
<comment type="caution">
    <text evidence="2">The sequence shown here is derived from an EMBL/GenBank/DDBJ whole genome shotgun (WGS) entry which is preliminary data.</text>
</comment>
<organism evidence="2 3">
    <name type="scientific">Anditalea andensis</name>
    <dbReference type="NCBI Taxonomy" id="1048983"/>
    <lineage>
        <taxon>Bacteria</taxon>
        <taxon>Pseudomonadati</taxon>
        <taxon>Bacteroidota</taxon>
        <taxon>Cytophagia</taxon>
        <taxon>Cytophagales</taxon>
        <taxon>Cytophagaceae</taxon>
        <taxon>Anditalea</taxon>
    </lineage>
</organism>
<reference evidence="2 3" key="1">
    <citation type="submission" date="2014-04" db="EMBL/GenBank/DDBJ databases">
        <title>Characterization and application of a salt tolerant electro-active bacterium.</title>
        <authorList>
            <person name="Yang L."/>
            <person name="Wei S."/>
            <person name="Tay Q.X.M."/>
        </authorList>
    </citation>
    <scope>NUCLEOTIDE SEQUENCE [LARGE SCALE GENOMIC DNA]</scope>
    <source>
        <strain evidence="2 3">LY1</strain>
    </source>
</reference>
<keyword evidence="1" id="KW-0472">Membrane</keyword>
<dbReference type="AlphaFoldDB" id="A0A074KYS5"/>
<feature type="transmembrane region" description="Helical" evidence="1">
    <location>
        <begin position="52"/>
        <end position="75"/>
    </location>
</feature>
<accession>A0A074KYS5</accession>
<keyword evidence="1" id="KW-0812">Transmembrane</keyword>
<sequence>MKNFREYEDEKFVKQWKGYHGNFIHYWIRIVLPIYFPAAVLIRIIVYGFQDIIAMSMLVWLILFVGMATVVAYHFNYKYHVKRYEGLKDKREVV</sequence>
<dbReference type="EMBL" id="JMIH01000022">
    <property type="protein sequence ID" value="KEO73390.1"/>
    <property type="molecule type" value="Genomic_DNA"/>
</dbReference>
<proteinExistence type="predicted"/>
<gene>
    <name evidence="2" type="ORF">EL17_13695</name>
</gene>